<sequence length="194" mass="21043">MIGAAGIKISMDAIDQKTTALLHRIVFTMALGWLLALALLAALTRRLVIKPVSSLKNVAARVAAGDLAVTWKQGGQANEIGELEDAVARMLSFQRQNVASIRQKAITLEGSSRQMEEGVKQTAASGEQLAQVLGKRKIAPTFASEVGAKTSLIIHPANRRQSFRPRQELIQGIFVLEVQVGKFFEKVNEIVEGI</sequence>
<evidence type="ECO:0000259" key="2">
    <source>
        <dbReference type="PROSITE" id="PS50885"/>
    </source>
</evidence>
<evidence type="ECO:0000313" key="3">
    <source>
        <dbReference type="EMBL" id="KYH33263.1"/>
    </source>
</evidence>
<keyword evidence="1" id="KW-1133">Transmembrane helix</keyword>
<protein>
    <submittedName>
        <fullName evidence="3">HAMP domain protein</fullName>
    </submittedName>
</protein>
<name>A0A151B0F5_9FIRM</name>
<feature type="transmembrane region" description="Helical" evidence="1">
    <location>
        <begin position="21"/>
        <end position="43"/>
    </location>
</feature>
<feature type="domain" description="HAMP" evidence="2">
    <location>
        <begin position="46"/>
        <end position="99"/>
    </location>
</feature>
<dbReference type="AlphaFoldDB" id="A0A151B0F5"/>
<comment type="caution">
    <text evidence="3">The sequence shown here is derived from an EMBL/GenBank/DDBJ whole genome shotgun (WGS) entry which is preliminary data.</text>
</comment>
<organism evidence="3 4">
    <name type="scientific">Moorella mulderi DSM 14980</name>
    <dbReference type="NCBI Taxonomy" id="1122241"/>
    <lineage>
        <taxon>Bacteria</taxon>
        <taxon>Bacillati</taxon>
        <taxon>Bacillota</taxon>
        <taxon>Clostridia</taxon>
        <taxon>Neomoorellales</taxon>
        <taxon>Neomoorellaceae</taxon>
        <taxon>Neomoorella</taxon>
    </lineage>
</organism>
<evidence type="ECO:0000313" key="4">
    <source>
        <dbReference type="Proteomes" id="UP000075670"/>
    </source>
</evidence>
<dbReference type="SMART" id="SM00304">
    <property type="entry name" value="HAMP"/>
    <property type="match status" value="1"/>
</dbReference>
<accession>A0A151B0F5</accession>
<dbReference type="SUPFAM" id="SSF158472">
    <property type="entry name" value="HAMP domain-like"/>
    <property type="match status" value="1"/>
</dbReference>
<proteinExistence type="predicted"/>
<dbReference type="GO" id="GO:0016020">
    <property type="term" value="C:membrane"/>
    <property type="evidence" value="ECO:0007669"/>
    <property type="project" value="InterPro"/>
</dbReference>
<dbReference type="CDD" id="cd06225">
    <property type="entry name" value="HAMP"/>
    <property type="match status" value="1"/>
</dbReference>
<dbReference type="InterPro" id="IPR003660">
    <property type="entry name" value="HAMP_dom"/>
</dbReference>
<keyword evidence="1" id="KW-0472">Membrane</keyword>
<dbReference type="GO" id="GO:0007165">
    <property type="term" value="P:signal transduction"/>
    <property type="evidence" value="ECO:0007669"/>
    <property type="project" value="InterPro"/>
</dbReference>
<dbReference type="Pfam" id="PF00672">
    <property type="entry name" value="HAMP"/>
    <property type="match status" value="1"/>
</dbReference>
<dbReference type="Proteomes" id="UP000075670">
    <property type="component" value="Unassembled WGS sequence"/>
</dbReference>
<dbReference type="Gene3D" id="6.10.340.10">
    <property type="match status" value="1"/>
</dbReference>
<evidence type="ECO:0000256" key="1">
    <source>
        <dbReference type="SAM" id="Phobius"/>
    </source>
</evidence>
<dbReference type="EMBL" id="LTBC01000002">
    <property type="protein sequence ID" value="KYH33263.1"/>
    <property type="molecule type" value="Genomic_DNA"/>
</dbReference>
<gene>
    <name evidence="3" type="ORF">MOMUL_10470</name>
</gene>
<keyword evidence="4" id="KW-1185">Reference proteome</keyword>
<reference evidence="3 4" key="1">
    <citation type="submission" date="2016-02" db="EMBL/GenBank/DDBJ databases">
        <title>Genome sequence of Moorella mulderi DSM 14980.</title>
        <authorList>
            <person name="Poehlein A."/>
            <person name="Daniel R."/>
        </authorList>
    </citation>
    <scope>NUCLEOTIDE SEQUENCE [LARGE SCALE GENOMIC DNA]</scope>
    <source>
        <strain evidence="3 4">DSM 14980</strain>
    </source>
</reference>
<dbReference type="PROSITE" id="PS50885">
    <property type="entry name" value="HAMP"/>
    <property type="match status" value="1"/>
</dbReference>
<keyword evidence="1" id="KW-0812">Transmembrane</keyword>